<organism evidence="8">
    <name type="scientific">Coccolithus braarudii</name>
    <dbReference type="NCBI Taxonomy" id="221442"/>
    <lineage>
        <taxon>Eukaryota</taxon>
        <taxon>Haptista</taxon>
        <taxon>Haptophyta</taxon>
        <taxon>Prymnesiophyceae</taxon>
        <taxon>Coccolithales</taxon>
        <taxon>Coccolithaceae</taxon>
        <taxon>Coccolithus</taxon>
    </lineage>
</organism>
<evidence type="ECO:0000259" key="7">
    <source>
        <dbReference type="Pfam" id="PF01529"/>
    </source>
</evidence>
<feature type="domain" description="Palmitoyltransferase DHHC" evidence="7">
    <location>
        <begin position="195"/>
        <end position="311"/>
    </location>
</feature>
<dbReference type="EC" id="2.3.1.225" evidence="5"/>
<name>A0A7S0PZK3_9EUKA</name>
<dbReference type="GO" id="GO:0019706">
    <property type="term" value="F:protein-cysteine S-palmitoyltransferase activity"/>
    <property type="evidence" value="ECO:0007669"/>
    <property type="project" value="UniProtKB-EC"/>
</dbReference>
<keyword evidence="5" id="KW-0808">Transferase</keyword>
<feature type="transmembrane region" description="Helical" evidence="5">
    <location>
        <begin position="74"/>
        <end position="95"/>
    </location>
</feature>
<dbReference type="PROSITE" id="PS50216">
    <property type="entry name" value="DHHC"/>
    <property type="match status" value="1"/>
</dbReference>
<dbReference type="InterPro" id="IPR001594">
    <property type="entry name" value="Palmitoyltrfase_DHHC"/>
</dbReference>
<comment type="similarity">
    <text evidence="5">Belongs to the DHHC palmitoyltransferase family.</text>
</comment>
<accession>A0A7S0PZK3</accession>
<feature type="transmembrane region" description="Helical" evidence="5">
    <location>
        <begin position="128"/>
        <end position="146"/>
    </location>
</feature>
<gene>
    <name evidence="8" type="ORF">CPEL01642_LOCUS4249</name>
</gene>
<feature type="region of interest" description="Disordered" evidence="6">
    <location>
        <begin position="358"/>
        <end position="381"/>
    </location>
</feature>
<dbReference type="GO" id="GO:0016020">
    <property type="term" value="C:membrane"/>
    <property type="evidence" value="ECO:0007669"/>
    <property type="project" value="UniProtKB-SubCell"/>
</dbReference>
<evidence type="ECO:0000256" key="4">
    <source>
        <dbReference type="ARBA" id="ARBA00023136"/>
    </source>
</evidence>
<evidence type="ECO:0000313" key="8">
    <source>
        <dbReference type="EMBL" id="CAD8600919.1"/>
    </source>
</evidence>
<feature type="transmembrane region" description="Helical" evidence="5">
    <location>
        <begin position="273"/>
        <end position="295"/>
    </location>
</feature>
<feature type="compositionally biased region" description="Polar residues" evidence="6">
    <location>
        <begin position="370"/>
        <end position="381"/>
    </location>
</feature>
<keyword evidence="3 5" id="KW-1133">Transmembrane helix</keyword>
<dbReference type="AlphaFoldDB" id="A0A7S0PZK3"/>
<evidence type="ECO:0000256" key="5">
    <source>
        <dbReference type="RuleBase" id="RU079119"/>
    </source>
</evidence>
<reference evidence="8" key="1">
    <citation type="submission" date="2021-01" db="EMBL/GenBank/DDBJ databases">
        <authorList>
            <person name="Corre E."/>
            <person name="Pelletier E."/>
            <person name="Niang G."/>
            <person name="Scheremetjew M."/>
            <person name="Finn R."/>
            <person name="Kale V."/>
            <person name="Holt S."/>
            <person name="Cochrane G."/>
            <person name="Meng A."/>
            <person name="Brown T."/>
            <person name="Cohen L."/>
        </authorList>
    </citation>
    <scope>NUCLEOTIDE SEQUENCE</scope>
    <source>
        <strain evidence="8">PLY182g</strain>
    </source>
</reference>
<dbReference type="EMBL" id="HBEY01008826">
    <property type="protein sequence ID" value="CAD8600919.1"/>
    <property type="molecule type" value="Transcribed_RNA"/>
</dbReference>
<evidence type="ECO:0000256" key="1">
    <source>
        <dbReference type="ARBA" id="ARBA00004141"/>
    </source>
</evidence>
<dbReference type="Pfam" id="PF01529">
    <property type="entry name" value="DHHC"/>
    <property type="match status" value="1"/>
</dbReference>
<comment type="catalytic activity">
    <reaction evidence="5">
        <text>L-cysteinyl-[protein] + hexadecanoyl-CoA = S-hexadecanoyl-L-cysteinyl-[protein] + CoA</text>
        <dbReference type="Rhea" id="RHEA:36683"/>
        <dbReference type="Rhea" id="RHEA-COMP:10131"/>
        <dbReference type="Rhea" id="RHEA-COMP:11032"/>
        <dbReference type="ChEBI" id="CHEBI:29950"/>
        <dbReference type="ChEBI" id="CHEBI:57287"/>
        <dbReference type="ChEBI" id="CHEBI:57379"/>
        <dbReference type="ChEBI" id="CHEBI:74151"/>
        <dbReference type="EC" id="2.3.1.225"/>
    </reaction>
</comment>
<evidence type="ECO:0000256" key="6">
    <source>
        <dbReference type="SAM" id="MobiDB-lite"/>
    </source>
</evidence>
<comment type="domain">
    <text evidence="5">The DHHC domain is required for palmitoyltransferase activity.</text>
</comment>
<keyword evidence="5" id="KW-0012">Acyltransferase</keyword>
<evidence type="ECO:0000256" key="2">
    <source>
        <dbReference type="ARBA" id="ARBA00022692"/>
    </source>
</evidence>
<proteinExistence type="inferred from homology"/>
<evidence type="ECO:0000256" key="3">
    <source>
        <dbReference type="ARBA" id="ARBA00022989"/>
    </source>
</evidence>
<feature type="transmembrane region" description="Helical" evidence="5">
    <location>
        <begin position="152"/>
        <end position="173"/>
    </location>
</feature>
<sequence length="381" mass="41357">MEDRMGTNHGPLCCCEYMNRRAERVHVLQLCCACEEFDMAADMLVRGETVDTGACRSVLAEIDDRLRIPMLGGAYHIGIGASLPWIIMPILLLTASVSARGLALSALALLPCMIYAHVALLRMHARSSFLYSWMMASLTLLASNAVLKSDQIGLTVGSASFHSLPLLGALCLLGHCRAAPPSAEGVADLAAACERATRCPIFGEVIPRYDHYCGWIDRPIGSANHRAYIGFIVLLLIASVDFGVVLLHALHATHATVHQPPLPLGDMLQSNHSHSFLASAAYAFAVAAALSALVAHQLSLIIWHGLTAHEARHLERLPRLRGRRRRPMRENMRAFLDQTKPICTWRRSDRTATRHLSHLAGGSDADGSHHASSLPASATTP</sequence>
<keyword evidence="2 5" id="KW-0812">Transmembrane</keyword>
<comment type="subcellular location">
    <subcellularLocation>
        <location evidence="1">Membrane</location>
        <topology evidence="1">Multi-pass membrane protein</topology>
    </subcellularLocation>
</comment>
<keyword evidence="4 5" id="KW-0472">Membrane</keyword>
<feature type="transmembrane region" description="Helical" evidence="5">
    <location>
        <begin position="101"/>
        <end position="121"/>
    </location>
</feature>
<protein>
    <recommendedName>
        <fullName evidence="5">Palmitoyltransferase</fullName>
        <ecNumber evidence="5">2.3.1.225</ecNumber>
    </recommendedName>
</protein>
<feature type="transmembrane region" description="Helical" evidence="5">
    <location>
        <begin position="228"/>
        <end position="253"/>
    </location>
</feature>